<proteinExistence type="predicted"/>
<sequence length="109" mass="12901">MKFITIFTFIRNNKILAEFYSEITKGENWKFKFSWRRAEKKALFQRLLKAMQLAVAGETVTVMKAVVQKIGNLCICIDWRIRLYREHTESTLSESDKSNKLRMLPCDYA</sequence>
<name>A0ABV3N441_9GAMM</name>
<comment type="caution">
    <text evidence="1">The sequence shown here is derived from an EMBL/GenBank/DDBJ whole genome shotgun (WGS) entry which is preliminary data.</text>
</comment>
<organism evidence="1 2">
    <name type="scientific">Erwinia papayae</name>
    <dbReference type="NCBI Taxonomy" id="206499"/>
    <lineage>
        <taxon>Bacteria</taxon>
        <taxon>Pseudomonadati</taxon>
        <taxon>Pseudomonadota</taxon>
        <taxon>Gammaproteobacteria</taxon>
        <taxon>Enterobacterales</taxon>
        <taxon>Erwiniaceae</taxon>
        <taxon>Erwinia</taxon>
    </lineage>
</organism>
<keyword evidence="2" id="KW-1185">Reference proteome</keyword>
<dbReference type="Proteomes" id="UP001554567">
    <property type="component" value="Unassembled WGS sequence"/>
</dbReference>
<accession>A0ABV3N441</accession>
<protein>
    <submittedName>
        <fullName evidence="1">Uncharacterized protein</fullName>
    </submittedName>
</protein>
<dbReference type="EMBL" id="JBFKZN010000007">
    <property type="protein sequence ID" value="MEW5290496.1"/>
    <property type="molecule type" value="Genomic_DNA"/>
</dbReference>
<dbReference type="RefSeq" id="WP_367167985.1">
    <property type="nucleotide sequence ID" value="NZ_JBFKZN010000007.1"/>
</dbReference>
<evidence type="ECO:0000313" key="2">
    <source>
        <dbReference type="Proteomes" id="UP001554567"/>
    </source>
</evidence>
<reference evidence="1 2" key="1">
    <citation type="submission" date="2024-07" db="EMBL/GenBank/DDBJ databases">
        <authorList>
            <person name="Dulla G.F.J."/>
            <person name="Delorm J.G."/>
        </authorList>
    </citation>
    <scope>NUCLEOTIDE SEQUENCE [LARGE SCALE GENOMIC DNA]</scope>
    <source>
        <strain evidence="1 2">JGD 233</strain>
    </source>
</reference>
<gene>
    <name evidence="1" type="ORF">ABW286_15115</name>
</gene>
<evidence type="ECO:0000313" key="1">
    <source>
        <dbReference type="EMBL" id="MEW5290496.1"/>
    </source>
</evidence>